<reference evidence="3" key="1">
    <citation type="submission" date="2017-01" db="EMBL/GenBank/DDBJ databases">
        <authorList>
            <person name="Wang Y."/>
            <person name="White M."/>
            <person name="Kvist S."/>
            <person name="Moncalvo J.-M."/>
        </authorList>
    </citation>
    <scope>NUCLEOTIDE SEQUENCE [LARGE SCALE GENOMIC DNA]</scope>
    <source>
        <strain evidence="3">ID-206-W2</strain>
    </source>
</reference>
<dbReference type="Proteomes" id="UP000187429">
    <property type="component" value="Unassembled WGS sequence"/>
</dbReference>
<evidence type="ECO:0000313" key="3">
    <source>
        <dbReference type="Proteomes" id="UP000187429"/>
    </source>
</evidence>
<comment type="caution">
    <text evidence="2">The sequence shown here is derived from an EMBL/GenBank/DDBJ whole genome shotgun (WGS) entry which is preliminary data.</text>
</comment>
<name>A0A1R1YBE3_9FUNG</name>
<sequence>MQIVSLLTLYSLFISAFAIDQYKPNGPLRCRVATSKDTNPEYLPVFISLQTADNIGGFVRISGNLNAVFHGQSGYIVSGSVYSSK</sequence>
<evidence type="ECO:0000256" key="1">
    <source>
        <dbReference type="SAM" id="SignalP"/>
    </source>
</evidence>
<accession>A0A1R1YBE3</accession>
<dbReference type="OrthoDB" id="18530at2759"/>
<dbReference type="AlphaFoldDB" id="A0A1R1YBE3"/>
<gene>
    <name evidence="2" type="ORF">AYI69_g4707</name>
</gene>
<keyword evidence="1" id="KW-0732">Signal</keyword>
<organism evidence="2 3">
    <name type="scientific">Smittium culicis</name>
    <dbReference type="NCBI Taxonomy" id="133412"/>
    <lineage>
        <taxon>Eukaryota</taxon>
        <taxon>Fungi</taxon>
        <taxon>Fungi incertae sedis</taxon>
        <taxon>Zoopagomycota</taxon>
        <taxon>Kickxellomycotina</taxon>
        <taxon>Harpellomycetes</taxon>
        <taxon>Harpellales</taxon>
        <taxon>Legeriomycetaceae</taxon>
        <taxon>Smittium</taxon>
    </lineage>
</organism>
<feature type="signal peptide" evidence="1">
    <location>
        <begin position="1"/>
        <end position="18"/>
    </location>
</feature>
<protein>
    <submittedName>
        <fullName evidence="2">Uncharacterized protein</fullName>
    </submittedName>
</protein>
<dbReference type="EMBL" id="LSSM01001875">
    <property type="protein sequence ID" value="OMJ24213.1"/>
    <property type="molecule type" value="Genomic_DNA"/>
</dbReference>
<keyword evidence="3" id="KW-1185">Reference proteome</keyword>
<evidence type="ECO:0000313" key="2">
    <source>
        <dbReference type="EMBL" id="OMJ24213.1"/>
    </source>
</evidence>
<feature type="chain" id="PRO_5012255314" evidence="1">
    <location>
        <begin position="19"/>
        <end position="85"/>
    </location>
</feature>
<proteinExistence type="predicted"/>